<feature type="transmembrane region" description="Helical" evidence="2">
    <location>
        <begin position="32"/>
        <end position="53"/>
    </location>
</feature>
<feature type="region of interest" description="Disordered" evidence="1">
    <location>
        <begin position="60"/>
        <end position="81"/>
    </location>
</feature>
<dbReference type="AlphaFoldDB" id="A0A6A5RWK6"/>
<sequence>MAPYPDSTGTPEVQPERDDNEDSTLPGMKRGIAIGVACSVGIIMVALLAFLVYRRRKQQATKTKHTQLSREEPVEMDGGASWPPQEKFRHVYAAPIEADAHAVHELDGSEVPELPGSYEGQMLANKKTPRTSYHAVDARAHPTQDHAGARNPYLEVTPSNQAASVSPIAGRLSYTTSQNTSFSVSPIAPSPLEDARVSSGYLQQQRYYQYTNAST</sequence>
<keyword evidence="2" id="KW-0472">Membrane</keyword>
<evidence type="ECO:0000256" key="1">
    <source>
        <dbReference type="SAM" id="MobiDB-lite"/>
    </source>
</evidence>
<organism evidence="3 4">
    <name type="scientific">Didymella exigua CBS 183.55</name>
    <dbReference type="NCBI Taxonomy" id="1150837"/>
    <lineage>
        <taxon>Eukaryota</taxon>
        <taxon>Fungi</taxon>
        <taxon>Dikarya</taxon>
        <taxon>Ascomycota</taxon>
        <taxon>Pezizomycotina</taxon>
        <taxon>Dothideomycetes</taxon>
        <taxon>Pleosporomycetidae</taxon>
        <taxon>Pleosporales</taxon>
        <taxon>Pleosporineae</taxon>
        <taxon>Didymellaceae</taxon>
        <taxon>Didymella</taxon>
    </lineage>
</organism>
<name>A0A6A5RWK6_9PLEO</name>
<keyword evidence="4" id="KW-1185">Reference proteome</keyword>
<feature type="region of interest" description="Disordered" evidence="1">
    <location>
        <begin position="1"/>
        <end position="27"/>
    </location>
</feature>
<keyword evidence="2" id="KW-1133">Transmembrane helix</keyword>
<dbReference type="GeneID" id="54346967"/>
<keyword evidence="2" id="KW-0812">Transmembrane</keyword>
<gene>
    <name evidence="3" type="ORF">M421DRAFT_323816</name>
</gene>
<dbReference type="Proteomes" id="UP000800082">
    <property type="component" value="Unassembled WGS sequence"/>
</dbReference>
<reference evidence="3" key="1">
    <citation type="journal article" date="2020" name="Stud. Mycol.">
        <title>101 Dothideomycetes genomes: a test case for predicting lifestyles and emergence of pathogens.</title>
        <authorList>
            <person name="Haridas S."/>
            <person name="Albert R."/>
            <person name="Binder M."/>
            <person name="Bloem J."/>
            <person name="Labutti K."/>
            <person name="Salamov A."/>
            <person name="Andreopoulos B."/>
            <person name="Baker S."/>
            <person name="Barry K."/>
            <person name="Bills G."/>
            <person name="Bluhm B."/>
            <person name="Cannon C."/>
            <person name="Castanera R."/>
            <person name="Culley D."/>
            <person name="Daum C."/>
            <person name="Ezra D."/>
            <person name="Gonzalez J."/>
            <person name="Henrissat B."/>
            <person name="Kuo A."/>
            <person name="Liang C."/>
            <person name="Lipzen A."/>
            <person name="Lutzoni F."/>
            <person name="Magnuson J."/>
            <person name="Mondo S."/>
            <person name="Nolan M."/>
            <person name="Ohm R."/>
            <person name="Pangilinan J."/>
            <person name="Park H.-J."/>
            <person name="Ramirez L."/>
            <person name="Alfaro M."/>
            <person name="Sun H."/>
            <person name="Tritt A."/>
            <person name="Yoshinaga Y."/>
            <person name="Zwiers L.-H."/>
            <person name="Turgeon B."/>
            <person name="Goodwin S."/>
            <person name="Spatafora J."/>
            <person name="Crous P."/>
            <person name="Grigoriev I."/>
        </authorList>
    </citation>
    <scope>NUCLEOTIDE SEQUENCE</scope>
    <source>
        <strain evidence="3">CBS 183.55</strain>
    </source>
</reference>
<accession>A0A6A5RWK6</accession>
<evidence type="ECO:0000256" key="2">
    <source>
        <dbReference type="SAM" id="Phobius"/>
    </source>
</evidence>
<proteinExistence type="predicted"/>
<dbReference type="OrthoDB" id="3798952at2759"/>
<evidence type="ECO:0000313" key="4">
    <source>
        <dbReference type="Proteomes" id="UP000800082"/>
    </source>
</evidence>
<evidence type="ECO:0000313" key="3">
    <source>
        <dbReference type="EMBL" id="KAF1931949.1"/>
    </source>
</evidence>
<protein>
    <submittedName>
        <fullName evidence="3">Uncharacterized protein</fullName>
    </submittedName>
</protein>
<dbReference type="EMBL" id="ML978960">
    <property type="protein sequence ID" value="KAF1931949.1"/>
    <property type="molecule type" value="Genomic_DNA"/>
</dbReference>
<dbReference type="RefSeq" id="XP_033452197.1">
    <property type="nucleotide sequence ID" value="XM_033589320.1"/>
</dbReference>
<feature type="region of interest" description="Disordered" evidence="1">
    <location>
        <begin position="140"/>
        <end position="160"/>
    </location>
</feature>